<dbReference type="WBParaSite" id="nRc.2.0.1.t46082-RA">
    <property type="protein sequence ID" value="nRc.2.0.1.t46082-RA"/>
    <property type="gene ID" value="nRc.2.0.1.g46082"/>
</dbReference>
<protein>
    <submittedName>
        <fullName evidence="2">Uncharacterized protein</fullName>
    </submittedName>
</protein>
<evidence type="ECO:0000313" key="2">
    <source>
        <dbReference type="WBParaSite" id="nRc.2.0.1.t46082-RA"/>
    </source>
</evidence>
<sequence length="61" mass="6710">MIFADTKAQNSRKKTSQNWSSATSLAKFAPIKTAISILPFNKSRTSLEIRRAEPSGDADKP</sequence>
<reference evidence="2" key="1">
    <citation type="submission" date="2022-11" db="UniProtKB">
        <authorList>
            <consortium name="WormBaseParasite"/>
        </authorList>
    </citation>
    <scope>IDENTIFICATION</scope>
</reference>
<proteinExistence type="predicted"/>
<keyword evidence="1" id="KW-1185">Reference proteome</keyword>
<dbReference type="Proteomes" id="UP000887565">
    <property type="component" value="Unplaced"/>
</dbReference>
<organism evidence="1 2">
    <name type="scientific">Romanomermis culicivorax</name>
    <name type="common">Nematode worm</name>
    <dbReference type="NCBI Taxonomy" id="13658"/>
    <lineage>
        <taxon>Eukaryota</taxon>
        <taxon>Metazoa</taxon>
        <taxon>Ecdysozoa</taxon>
        <taxon>Nematoda</taxon>
        <taxon>Enoplea</taxon>
        <taxon>Dorylaimia</taxon>
        <taxon>Mermithida</taxon>
        <taxon>Mermithoidea</taxon>
        <taxon>Mermithidae</taxon>
        <taxon>Romanomermis</taxon>
    </lineage>
</organism>
<evidence type="ECO:0000313" key="1">
    <source>
        <dbReference type="Proteomes" id="UP000887565"/>
    </source>
</evidence>
<dbReference type="AlphaFoldDB" id="A0A915L5P4"/>
<name>A0A915L5P4_ROMCU</name>
<accession>A0A915L5P4</accession>